<reference evidence="1" key="1">
    <citation type="submission" date="2023-03" db="EMBL/GenBank/DDBJ databases">
        <title>Corynebacterium amycolatum SB-1.</title>
        <authorList>
            <person name="Jo H."/>
        </authorList>
    </citation>
    <scope>NUCLEOTIDE SEQUENCE</scope>
    <source>
        <strain evidence="1">SB-1</strain>
    </source>
</reference>
<accession>A0AB38XWJ9</accession>
<proteinExistence type="predicted"/>
<evidence type="ECO:0000313" key="2">
    <source>
        <dbReference type="Proteomes" id="UP001220238"/>
    </source>
</evidence>
<dbReference type="EMBL" id="CP120206">
    <property type="protein sequence ID" value="WET44376.1"/>
    <property type="molecule type" value="Genomic_DNA"/>
</dbReference>
<evidence type="ECO:0000313" key="1">
    <source>
        <dbReference type="EMBL" id="WET44376.1"/>
    </source>
</evidence>
<sequence>MTTHDTGNAVNFWQRSDTPAVVYVQTTTQEKEGVAVPLDGEDLYWLAEVITEILADQGEGEIS</sequence>
<dbReference type="AlphaFoldDB" id="A0AB38XWJ9"/>
<dbReference type="Proteomes" id="UP001220238">
    <property type="component" value="Chromosome"/>
</dbReference>
<name>A0AB38XWJ9_CORAY</name>
<protein>
    <submittedName>
        <fullName evidence="1">Uncharacterized protein</fullName>
    </submittedName>
</protein>
<dbReference type="RefSeq" id="WP_187402537.1">
    <property type="nucleotide sequence ID" value="NZ_CP046975.1"/>
</dbReference>
<organism evidence="1 2">
    <name type="scientific">Corynebacterium amycolatum</name>
    <dbReference type="NCBI Taxonomy" id="43765"/>
    <lineage>
        <taxon>Bacteria</taxon>
        <taxon>Bacillati</taxon>
        <taxon>Actinomycetota</taxon>
        <taxon>Actinomycetes</taxon>
        <taxon>Mycobacteriales</taxon>
        <taxon>Corynebacteriaceae</taxon>
        <taxon>Corynebacterium</taxon>
    </lineage>
</organism>
<dbReference type="GeneID" id="92767788"/>
<gene>
    <name evidence="1" type="ORF">P2W56_02725</name>
</gene>